<protein>
    <submittedName>
        <fullName evidence="2">Uncharacterized protein</fullName>
    </submittedName>
</protein>
<dbReference type="EMBL" id="ML220114">
    <property type="protein sequence ID" value="TGZ83178.1"/>
    <property type="molecule type" value="Genomic_DNA"/>
</dbReference>
<evidence type="ECO:0000313" key="3">
    <source>
        <dbReference type="Proteomes" id="UP000298138"/>
    </source>
</evidence>
<evidence type="ECO:0000313" key="2">
    <source>
        <dbReference type="EMBL" id="TGZ83178.1"/>
    </source>
</evidence>
<name>A0A4S2N200_9PEZI</name>
<evidence type="ECO:0000256" key="1">
    <source>
        <dbReference type="SAM" id="MobiDB-lite"/>
    </source>
</evidence>
<organism evidence="2 3">
    <name type="scientific">Ascodesmis nigricans</name>
    <dbReference type="NCBI Taxonomy" id="341454"/>
    <lineage>
        <taxon>Eukaryota</taxon>
        <taxon>Fungi</taxon>
        <taxon>Dikarya</taxon>
        <taxon>Ascomycota</taxon>
        <taxon>Pezizomycotina</taxon>
        <taxon>Pezizomycetes</taxon>
        <taxon>Pezizales</taxon>
        <taxon>Ascodesmidaceae</taxon>
        <taxon>Ascodesmis</taxon>
    </lineage>
</organism>
<accession>A0A4S2N200</accession>
<feature type="compositionally biased region" description="Basic residues" evidence="1">
    <location>
        <begin position="36"/>
        <end position="50"/>
    </location>
</feature>
<dbReference type="Proteomes" id="UP000298138">
    <property type="component" value="Unassembled WGS sequence"/>
</dbReference>
<dbReference type="InParanoid" id="A0A4S2N200"/>
<proteinExistence type="predicted"/>
<dbReference type="AlphaFoldDB" id="A0A4S2N200"/>
<reference evidence="2 3" key="1">
    <citation type="submission" date="2019-04" db="EMBL/GenBank/DDBJ databases">
        <title>Comparative genomics and transcriptomics to analyze fruiting body development in filamentous ascomycetes.</title>
        <authorList>
            <consortium name="DOE Joint Genome Institute"/>
            <person name="Lutkenhaus R."/>
            <person name="Traeger S."/>
            <person name="Breuer J."/>
            <person name="Kuo A."/>
            <person name="Lipzen A."/>
            <person name="Pangilinan J."/>
            <person name="Dilworth D."/>
            <person name="Sandor L."/>
            <person name="Poggeler S."/>
            <person name="Barry K."/>
            <person name="Grigoriev I.V."/>
            <person name="Nowrousian M."/>
        </authorList>
    </citation>
    <scope>NUCLEOTIDE SEQUENCE [LARGE SCALE GENOMIC DNA]</scope>
    <source>
        <strain evidence="2 3">CBS 389.68</strain>
    </source>
</reference>
<gene>
    <name evidence="2" type="ORF">EX30DRAFT_339386</name>
</gene>
<keyword evidence="3" id="KW-1185">Reference proteome</keyword>
<sequence length="73" mass="8260">MPRNPAQHLNNYTQHPDGLSYATFSPSPISTPNPHKPPHNSHRNLPHRHPIPLPLQPQTATSPLRTWPGRRVV</sequence>
<feature type="region of interest" description="Disordered" evidence="1">
    <location>
        <begin position="1"/>
        <end position="73"/>
    </location>
</feature>